<protein>
    <submittedName>
        <fullName evidence="2">Enoyl-CoA hydratase</fullName>
    </submittedName>
</protein>
<comment type="caution">
    <text evidence="2">The sequence shown here is derived from an EMBL/GenBank/DDBJ whole genome shotgun (WGS) entry which is preliminary data.</text>
</comment>
<accession>A0A5N0TEV7</accession>
<dbReference type="Gene3D" id="3.90.226.10">
    <property type="entry name" value="2-enoyl-CoA Hydratase, Chain A, domain 1"/>
    <property type="match status" value="1"/>
</dbReference>
<organism evidence="2 3">
    <name type="scientific">Microbacterium caowuchunii</name>
    <dbReference type="NCBI Taxonomy" id="2614638"/>
    <lineage>
        <taxon>Bacteria</taxon>
        <taxon>Bacillati</taxon>
        <taxon>Actinomycetota</taxon>
        <taxon>Actinomycetes</taxon>
        <taxon>Micrococcales</taxon>
        <taxon>Microbacteriaceae</taxon>
        <taxon>Microbacterium</taxon>
    </lineage>
</organism>
<evidence type="ECO:0000256" key="1">
    <source>
        <dbReference type="ARBA" id="ARBA00005254"/>
    </source>
</evidence>
<sequence>MRVDARGRATITLRSPATRNALSEELLAGLAMCLRAAESRDDVRVVVLDAEGPAFCAGADLRSTGGRMEGIVAGIVTAQALIAAGGKPVVARVHGAVRAGGIGLVAACDIVVAADDAHFALTEARLGLAPAVISLTILPRMAARAASELMLTGRRFGAGEARACGLVGHLAPADDVDAAVDGIVADLLLAEPQGLRETKRLLNRDLVARISAEGPEMVRLSAALFDTDVVRAATASFR</sequence>
<dbReference type="InterPro" id="IPR014748">
    <property type="entry name" value="Enoyl-CoA_hydra_C"/>
</dbReference>
<dbReference type="InterPro" id="IPR001753">
    <property type="entry name" value="Enoyl-CoA_hydra/iso"/>
</dbReference>
<dbReference type="Proteomes" id="UP000326838">
    <property type="component" value="Unassembled WGS sequence"/>
</dbReference>
<dbReference type="EMBL" id="VYUY01000012">
    <property type="protein sequence ID" value="KAA9132994.1"/>
    <property type="molecule type" value="Genomic_DNA"/>
</dbReference>
<evidence type="ECO:0000313" key="3">
    <source>
        <dbReference type="Proteomes" id="UP000326838"/>
    </source>
</evidence>
<dbReference type="InterPro" id="IPR029045">
    <property type="entry name" value="ClpP/crotonase-like_dom_sf"/>
</dbReference>
<gene>
    <name evidence="2" type="ORF">F6B40_09865</name>
</gene>
<evidence type="ECO:0000313" key="2">
    <source>
        <dbReference type="EMBL" id="KAA9132994.1"/>
    </source>
</evidence>
<comment type="similarity">
    <text evidence="1">Belongs to the enoyl-CoA hydratase/isomerase family.</text>
</comment>
<dbReference type="PANTHER" id="PTHR42964">
    <property type="entry name" value="ENOYL-COA HYDRATASE"/>
    <property type="match status" value="1"/>
</dbReference>
<dbReference type="CDD" id="cd06558">
    <property type="entry name" value="crotonase-like"/>
    <property type="match status" value="1"/>
</dbReference>
<dbReference type="PANTHER" id="PTHR42964:SF1">
    <property type="entry name" value="POLYKETIDE BIOSYNTHESIS ENOYL-COA HYDRATASE PKSH-RELATED"/>
    <property type="match status" value="1"/>
</dbReference>
<dbReference type="AlphaFoldDB" id="A0A5N0TEV7"/>
<dbReference type="GO" id="GO:0003824">
    <property type="term" value="F:catalytic activity"/>
    <property type="evidence" value="ECO:0007669"/>
    <property type="project" value="UniProtKB-ARBA"/>
</dbReference>
<dbReference type="Pfam" id="PF00378">
    <property type="entry name" value="ECH_1"/>
    <property type="match status" value="1"/>
</dbReference>
<proteinExistence type="inferred from homology"/>
<reference evidence="3" key="1">
    <citation type="submission" date="2019-09" db="EMBL/GenBank/DDBJ databases">
        <title>Mumia zhuanghuii sp. nov. isolated from the intestinal contents of plateau pika (Ochotona curzoniae) in the Qinghai-Tibet plateau of China.</title>
        <authorList>
            <person name="Tian Z."/>
        </authorList>
    </citation>
    <scope>NUCLEOTIDE SEQUENCE [LARGE SCALE GENOMIC DNA]</scope>
    <source>
        <strain evidence="3">L-033</strain>
    </source>
</reference>
<dbReference type="SUPFAM" id="SSF52096">
    <property type="entry name" value="ClpP/crotonase"/>
    <property type="match status" value="1"/>
</dbReference>
<dbReference type="Gene3D" id="1.10.12.10">
    <property type="entry name" value="Lyase 2-enoyl-coa Hydratase, Chain A, domain 2"/>
    <property type="match status" value="1"/>
</dbReference>
<dbReference type="InterPro" id="IPR051683">
    <property type="entry name" value="Enoyl-CoA_Hydratase/Isomerase"/>
</dbReference>
<name>A0A5N0TEV7_9MICO</name>
<keyword evidence="3" id="KW-1185">Reference proteome</keyword>